<gene>
    <name evidence="3" type="ORF">DKT77_00260</name>
</gene>
<keyword evidence="1" id="KW-1133">Transmembrane helix</keyword>
<dbReference type="Proteomes" id="UP000245680">
    <property type="component" value="Unassembled WGS sequence"/>
</dbReference>
<organism evidence="3 4">
    <name type="scientific">Meridianimarinicoccus roseus</name>
    <dbReference type="NCBI Taxonomy" id="2072018"/>
    <lineage>
        <taxon>Bacteria</taxon>
        <taxon>Pseudomonadati</taxon>
        <taxon>Pseudomonadota</taxon>
        <taxon>Alphaproteobacteria</taxon>
        <taxon>Rhodobacterales</taxon>
        <taxon>Paracoccaceae</taxon>
        <taxon>Meridianimarinicoccus</taxon>
    </lineage>
</organism>
<keyword evidence="1" id="KW-0472">Membrane</keyword>
<comment type="caution">
    <text evidence="3">The sequence shown here is derived from an EMBL/GenBank/DDBJ whole genome shotgun (WGS) entry which is preliminary data.</text>
</comment>
<feature type="transmembrane region" description="Helical" evidence="1">
    <location>
        <begin position="190"/>
        <end position="211"/>
    </location>
</feature>
<feature type="signal peptide" evidence="2">
    <location>
        <begin position="1"/>
        <end position="36"/>
    </location>
</feature>
<sequence length="223" mass="22557">MFRRFKLGGGPRRAFGGFGRGLALVCALAAAGAAQSATTVFSDDFNDGDVSDWTLTFASAPIAGTAGLAARAFQGGTVFEPFFLAPPGGSALRVQGSRSFIAPVTGSYTLALLANSYECSGCTMSFEVLVNGATIASVAAPSNTALSAYSYSLNLAAGSNTLTLGMFTTGASSGRFGARFDDVVISTDAALVPLPASGLAAMAGIGALAALRRRRFQPDIPAT</sequence>
<protein>
    <recommendedName>
        <fullName evidence="5">PEP-CTERM sorting domain-containing protein</fullName>
    </recommendedName>
</protein>
<dbReference type="AlphaFoldDB" id="A0A2V2LN85"/>
<dbReference type="Gene3D" id="2.60.120.260">
    <property type="entry name" value="Galactose-binding domain-like"/>
    <property type="match status" value="1"/>
</dbReference>
<reference evidence="3 4" key="1">
    <citation type="submission" date="2018-05" db="EMBL/GenBank/DDBJ databases">
        <title>Rhodobacteraceae gen. nov., sp. nov. isolated from sea water.</title>
        <authorList>
            <person name="Ren Y."/>
        </authorList>
    </citation>
    <scope>NUCLEOTIDE SEQUENCE [LARGE SCALE GENOMIC DNA]</scope>
    <source>
        <strain evidence="3 4">TG-679</strain>
    </source>
</reference>
<evidence type="ECO:0000313" key="3">
    <source>
        <dbReference type="EMBL" id="PWR04676.1"/>
    </source>
</evidence>
<proteinExistence type="predicted"/>
<dbReference type="EMBL" id="QGKU01000002">
    <property type="protein sequence ID" value="PWR04676.1"/>
    <property type="molecule type" value="Genomic_DNA"/>
</dbReference>
<keyword evidence="4" id="KW-1185">Reference proteome</keyword>
<dbReference type="RefSeq" id="WP_109809735.1">
    <property type="nucleotide sequence ID" value="NZ_QGKU01000002.1"/>
</dbReference>
<evidence type="ECO:0000256" key="2">
    <source>
        <dbReference type="SAM" id="SignalP"/>
    </source>
</evidence>
<name>A0A2V2LN85_9RHOB</name>
<keyword evidence="1" id="KW-0812">Transmembrane</keyword>
<keyword evidence="2" id="KW-0732">Signal</keyword>
<accession>A0A2V2LN85</accession>
<evidence type="ECO:0000256" key="1">
    <source>
        <dbReference type="SAM" id="Phobius"/>
    </source>
</evidence>
<evidence type="ECO:0008006" key="5">
    <source>
        <dbReference type="Google" id="ProtNLM"/>
    </source>
</evidence>
<feature type="chain" id="PRO_5016090567" description="PEP-CTERM sorting domain-containing protein" evidence="2">
    <location>
        <begin position="37"/>
        <end position="223"/>
    </location>
</feature>
<evidence type="ECO:0000313" key="4">
    <source>
        <dbReference type="Proteomes" id="UP000245680"/>
    </source>
</evidence>